<dbReference type="PROSITE" id="PS00108">
    <property type="entry name" value="PROTEIN_KINASE_ST"/>
    <property type="match status" value="1"/>
</dbReference>
<feature type="transmembrane region" description="Helical" evidence="6">
    <location>
        <begin position="368"/>
        <end position="391"/>
    </location>
</feature>
<dbReference type="InterPro" id="IPR008271">
    <property type="entry name" value="Ser/Thr_kinase_AS"/>
</dbReference>
<evidence type="ECO:0000256" key="1">
    <source>
        <dbReference type="ARBA" id="ARBA00022679"/>
    </source>
</evidence>
<evidence type="ECO:0000313" key="9">
    <source>
        <dbReference type="Proteomes" id="UP001526143"/>
    </source>
</evidence>
<evidence type="ECO:0000259" key="7">
    <source>
        <dbReference type="PROSITE" id="PS50011"/>
    </source>
</evidence>
<dbReference type="InterPro" id="IPR000719">
    <property type="entry name" value="Prot_kinase_dom"/>
</dbReference>
<dbReference type="Gene3D" id="1.10.510.10">
    <property type="entry name" value="Transferase(Phosphotransferase) domain 1"/>
    <property type="match status" value="1"/>
</dbReference>
<dbReference type="InterPro" id="IPR011009">
    <property type="entry name" value="Kinase-like_dom_sf"/>
</dbReference>
<feature type="binding site" evidence="5">
    <location>
        <position position="47"/>
    </location>
    <ligand>
        <name>ATP</name>
        <dbReference type="ChEBI" id="CHEBI:30616"/>
    </ligand>
</feature>
<feature type="domain" description="Protein kinase" evidence="7">
    <location>
        <begin position="19"/>
        <end position="277"/>
    </location>
</feature>
<dbReference type="SMART" id="SM00220">
    <property type="entry name" value="S_TKc"/>
    <property type="match status" value="1"/>
</dbReference>
<name>A0ABT3B2R2_9CYAN</name>
<keyword evidence="1" id="KW-0808">Transferase</keyword>
<dbReference type="PROSITE" id="PS00107">
    <property type="entry name" value="PROTEIN_KINASE_ATP"/>
    <property type="match status" value="1"/>
</dbReference>
<dbReference type="CDD" id="cd14014">
    <property type="entry name" value="STKc_PknB_like"/>
    <property type="match status" value="1"/>
</dbReference>
<feature type="transmembrane region" description="Helical" evidence="6">
    <location>
        <begin position="308"/>
        <end position="329"/>
    </location>
</feature>
<dbReference type="Proteomes" id="UP001526143">
    <property type="component" value="Unassembled WGS sequence"/>
</dbReference>
<feature type="transmembrane region" description="Helical" evidence="6">
    <location>
        <begin position="284"/>
        <end position="302"/>
    </location>
</feature>
<evidence type="ECO:0000256" key="3">
    <source>
        <dbReference type="ARBA" id="ARBA00022777"/>
    </source>
</evidence>
<evidence type="ECO:0000256" key="4">
    <source>
        <dbReference type="ARBA" id="ARBA00022840"/>
    </source>
</evidence>
<keyword evidence="2 5" id="KW-0547">Nucleotide-binding</keyword>
<feature type="transmembrane region" description="Helical" evidence="6">
    <location>
        <begin position="341"/>
        <end position="362"/>
    </location>
</feature>
<keyword evidence="4 5" id="KW-0067">ATP-binding</keyword>
<organism evidence="8 9">
    <name type="scientific">Plectonema radiosum NIES-515</name>
    <dbReference type="NCBI Taxonomy" id="2986073"/>
    <lineage>
        <taxon>Bacteria</taxon>
        <taxon>Bacillati</taxon>
        <taxon>Cyanobacteriota</taxon>
        <taxon>Cyanophyceae</taxon>
        <taxon>Oscillatoriophycideae</taxon>
        <taxon>Oscillatoriales</taxon>
        <taxon>Microcoleaceae</taxon>
        <taxon>Plectonema</taxon>
    </lineage>
</organism>
<keyword evidence="6" id="KW-1133">Transmembrane helix</keyword>
<keyword evidence="3 8" id="KW-0418">Kinase</keyword>
<evidence type="ECO:0000256" key="5">
    <source>
        <dbReference type="PROSITE-ProRule" id="PRU10141"/>
    </source>
</evidence>
<reference evidence="8 9" key="1">
    <citation type="submission" date="2022-10" db="EMBL/GenBank/DDBJ databases">
        <title>Identification of biosynthetic pathway for the production of the potent trypsin inhibitor radiosumin.</title>
        <authorList>
            <person name="Fewer D.P."/>
            <person name="Delbaje E."/>
            <person name="Ouyang X."/>
            <person name="Agostino P.D."/>
            <person name="Wahlsten M."/>
            <person name="Jokela J."/>
            <person name="Permi P."/>
            <person name="Haapaniemi E."/>
            <person name="Koistinen H."/>
        </authorList>
    </citation>
    <scope>NUCLEOTIDE SEQUENCE [LARGE SCALE GENOMIC DNA]</scope>
    <source>
        <strain evidence="8 9">NIES-515</strain>
    </source>
</reference>
<dbReference type="PANTHER" id="PTHR43289">
    <property type="entry name" value="MITOGEN-ACTIVATED PROTEIN KINASE KINASE KINASE 20-RELATED"/>
    <property type="match status" value="1"/>
</dbReference>
<sequence length="399" mass="45458">MEHQNFFHWQPGQWINHKYLLQEVLGQGGFGITYRATDRNGDSVVIKTLNESVQRGPYFEKLRTNFFNEAVSLNQCKHSHIVRYIEVLLVGDLPCLVMEYIQGKNLAELLRQRQTPLPEAEALRYIQQISEALIVVHNNKLLHRDVKPLNIMIRHNKDEAVLIDFGIARNVDPDVPKEITAFSSGKYTPIEQYQDNGTKYGPHTDIYALSATLYTLLTNSYFPDAETRTRTKQDPLTPPKEINPDISDRVNQAIIKGMERYPEDRPKSIQEWLDLLFDKSGQEFELLLSASLTGFIYGLLTFSIASSLFANGVFAGIIWLLILIGLIFVQYGGVLNIIPKYIRYFLTIAVGTAALVMSFPFLVKELLIAILILLVSTGLGFLSMLFFLYALPYVFKTQK</sequence>
<keyword evidence="6" id="KW-0812">Transmembrane</keyword>
<dbReference type="InterPro" id="IPR017441">
    <property type="entry name" value="Protein_kinase_ATP_BS"/>
</dbReference>
<dbReference type="EMBL" id="JAOWRF010000278">
    <property type="protein sequence ID" value="MCV3215667.1"/>
    <property type="molecule type" value="Genomic_DNA"/>
</dbReference>
<dbReference type="PROSITE" id="PS50011">
    <property type="entry name" value="PROTEIN_KINASE_DOM"/>
    <property type="match status" value="1"/>
</dbReference>
<evidence type="ECO:0000256" key="2">
    <source>
        <dbReference type="ARBA" id="ARBA00022741"/>
    </source>
</evidence>
<protein>
    <submittedName>
        <fullName evidence="8">Serine/threonine protein kinase</fullName>
    </submittedName>
</protein>
<evidence type="ECO:0000256" key="6">
    <source>
        <dbReference type="SAM" id="Phobius"/>
    </source>
</evidence>
<dbReference type="PANTHER" id="PTHR43289:SF34">
    <property type="entry name" value="SERINE_THREONINE-PROTEIN KINASE YBDM-RELATED"/>
    <property type="match status" value="1"/>
</dbReference>
<proteinExistence type="predicted"/>
<gene>
    <name evidence="8" type="ORF">OGM63_19485</name>
</gene>
<accession>A0ABT3B2R2</accession>
<dbReference type="GO" id="GO:0004674">
    <property type="term" value="F:protein serine/threonine kinase activity"/>
    <property type="evidence" value="ECO:0007669"/>
    <property type="project" value="UniProtKB-KW"/>
</dbReference>
<comment type="caution">
    <text evidence="8">The sequence shown here is derived from an EMBL/GenBank/DDBJ whole genome shotgun (WGS) entry which is preliminary data.</text>
</comment>
<keyword evidence="8" id="KW-0723">Serine/threonine-protein kinase</keyword>
<keyword evidence="6" id="KW-0472">Membrane</keyword>
<evidence type="ECO:0000313" key="8">
    <source>
        <dbReference type="EMBL" id="MCV3215667.1"/>
    </source>
</evidence>
<dbReference type="SUPFAM" id="SSF56112">
    <property type="entry name" value="Protein kinase-like (PK-like)"/>
    <property type="match status" value="1"/>
</dbReference>
<keyword evidence="9" id="KW-1185">Reference proteome</keyword>
<dbReference type="Pfam" id="PF00069">
    <property type="entry name" value="Pkinase"/>
    <property type="match status" value="1"/>
</dbReference>